<evidence type="ECO:0000313" key="2">
    <source>
        <dbReference type="EMBL" id="KAK9919759.1"/>
    </source>
</evidence>
<feature type="compositionally biased region" description="Polar residues" evidence="1">
    <location>
        <begin position="137"/>
        <end position="146"/>
    </location>
</feature>
<reference evidence="2 3" key="1">
    <citation type="journal article" date="2023" name="G3 (Bethesda)">
        <title>A chromosome-length genome assembly and annotation of blackberry (Rubus argutus, cv. 'Hillquist').</title>
        <authorList>
            <person name="Bruna T."/>
            <person name="Aryal R."/>
            <person name="Dudchenko O."/>
            <person name="Sargent D.J."/>
            <person name="Mead D."/>
            <person name="Buti M."/>
            <person name="Cavallini A."/>
            <person name="Hytonen T."/>
            <person name="Andres J."/>
            <person name="Pham M."/>
            <person name="Weisz D."/>
            <person name="Mascagni F."/>
            <person name="Usai G."/>
            <person name="Natali L."/>
            <person name="Bassil N."/>
            <person name="Fernandez G.E."/>
            <person name="Lomsadze A."/>
            <person name="Armour M."/>
            <person name="Olukolu B."/>
            <person name="Poorten T."/>
            <person name="Britton C."/>
            <person name="Davik J."/>
            <person name="Ashrafi H."/>
            <person name="Aiden E.L."/>
            <person name="Borodovsky M."/>
            <person name="Worthington M."/>
        </authorList>
    </citation>
    <scope>NUCLEOTIDE SEQUENCE [LARGE SCALE GENOMIC DNA]</scope>
    <source>
        <strain evidence="2">PI 553951</strain>
    </source>
</reference>
<feature type="compositionally biased region" description="Polar residues" evidence="1">
    <location>
        <begin position="113"/>
        <end position="127"/>
    </location>
</feature>
<feature type="compositionally biased region" description="Polar residues" evidence="1">
    <location>
        <begin position="178"/>
        <end position="209"/>
    </location>
</feature>
<sequence length="264" mass="29385">MSQPPKFFLQVNINCECKGCSRKLKATIPKFQREIAVNHGLRNSSFYLESGRRAIVEVIGDVDRSKQEALQEHLHEFIKKGSSNTTSELCCGCFWKPKKKKCTTSEAQLNDQLKNMSINNNNAGKVNNESEKDDGKASQQQQQRPDANSKRKGKNKIGEDGKGSPVSPQGKQIKGETSETMNQMGEESSQTGQYPRNLTTGESSQNNDQMGRRTKAEYYPMDHTGINPMCQMGQMNGGYYQQPAHVPQTSPFSDDTTADGCTIM</sequence>
<proteinExistence type="predicted"/>
<accession>A0AAW1W742</accession>
<dbReference type="EMBL" id="JBEDUW010000006">
    <property type="protein sequence ID" value="KAK9919759.1"/>
    <property type="molecule type" value="Genomic_DNA"/>
</dbReference>
<evidence type="ECO:0000313" key="3">
    <source>
        <dbReference type="Proteomes" id="UP001457282"/>
    </source>
</evidence>
<dbReference type="Proteomes" id="UP001457282">
    <property type="component" value="Unassembled WGS sequence"/>
</dbReference>
<comment type="caution">
    <text evidence="2">The sequence shown here is derived from an EMBL/GenBank/DDBJ whole genome shotgun (WGS) entry which is preliminary data.</text>
</comment>
<gene>
    <name evidence="2" type="ORF">M0R45_028338</name>
</gene>
<evidence type="ECO:0000256" key="1">
    <source>
        <dbReference type="SAM" id="MobiDB-lite"/>
    </source>
</evidence>
<feature type="region of interest" description="Disordered" evidence="1">
    <location>
        <begin position="113"/>
        <end position="211"/>
    </location>
</feature>
<keyword evidence="3" id="KW-1185">Reference proteome</keyword>
<name>A0AAW1W742_RUBAR</name>
<organism evidence="2 3">
    <name type="scientific">Rubus argutus</name>
    <name type="common">Southern blackberry</name>
    <dbReference type="NCBI Taxonomy" id="59490"/>
    <lineage>
        <taxon>Eukaryota</taxon>
        <taxon>Viridiplantae</taxon>
        <taxon>Streptophyta</taxon>
        <taxon>Embryophyta</taxon>
        <taxon>Tracheophyta</taxon>
        <taxon>Spermatophyta</taxon>
        <taxon>Magnoliopsida</taxon>
        <taxon>eudicotyledons</taxon>
        <taxon>Gunneridae</taxon>
        <taxon>Pentapetalae</taxon>
        <taxon>rosids</taxon>
        <taxon>fabids</taxon>
        <taxon>Rosales</taxon>
        <taxon>Rosaceae</taxon>
        <taxon>Rosoideae</taxon>
        <taxon>Rosoideae incertae sedis</taxon>
        <taxon>Rubus</taxon>
    </lineage>
</organism>
<protein>
    <submittedName>
        <fullName evidence="2">Uncharacterized protein</fullName>
    </submittedName>
</protein>
<dbReference type="AlphaFoldDB" id="A0AAW1W742"/>